<dbReference type="AlphaFoldDB" id="A0A5J4TJ05"/>
<reference evidence="1 2" key="1">
    <citation type="submission" date="2019-03" db="EMBL/GenBank/DDBJ databases">
        <title>Single cell metagenomics reveals metabolic interactions within the superorganism composed of flagellate Streblomastix strix and complex community of Bacteroidetes bacteria on its surface.</title>
        <authorList>
            <person name="Treitli S.C."/>
            <person name="Kolisko M."/>
            <person name="Husnik F."/>
            <person name="Keeling P."/>
            <person name="Hampl V."/>
        </authorList>
    </citation>
    <scope>NUCLEOTIDE SEQUENCE [LARGE SCALE GENOMIC DNA]</scope>
    <source>
        <strain evidence="1">ST1C</strain>
    </source>
</reference>
<feature type="non-terminal residue" evidence="1">
    <location>
        <position position="115"/>
    </location>
</feature>
<gene>
    <name evidence="1" type="ORF">EZS28_046225</name>
</gene>
<dbReference type="EMBL" id="SNRW01030149">
    <property type="protein sequence ID" value="KAA6358247.1"/>
    <property type="molecule type" value="Genomic_DNA"/>
</dbReference>
<evidence type="ECO:0000313" key="2">
    <source>
        <dbReference type="Proteomes" id="UP000324800"/>
    </source>
</evidence>
<accession>A0A5J4TJ05</accession>
<organism evidence="1 2">
    <name type="scientific">Streblomastix strix</name>
    <dbReference type="NCBI Taxonomy" id="222440"/>
    <lineage>
        <taxon>Eukaryota</taxon>
        <taxon>Metamonada</taxon>
        <taxon>Preaxostyla</taxon>
        <taxon>Oxymonadida</taxon>
        <taxon>Streblomastigidae</taxon>
        <taxon>Streblomastix</taxon>
    </lineage>
</organism>
<evidence type="ECO:0000313" key="1">
    <source>
        <dbReference type="EMBL" id="KAA6358247.1"/>
    </source>
</evidence>
<proteinExistence type="predicted"/>
<comment type="caution">
    <text evidence="1">The sequence shown here is derived from an EMBL/GenBank/DDBJ whole genome shotgun (WGS) entry which is preliminary data.</text>
</comment>
<protein>
    <submittedName>
        <fullName evidence="1">Uncharacterized protein</fullName>
    </submittedName>
</protein>
<sequence>MADRLLLDYNKMLEEADSHRNNDSEEEFNLFVVNRFTNQIKEILDDYEYYTSQELTPRISGKLIQLYDFKKFNDEIIPLDDDVQNRPVITMKNTGKAINIADCPYLAIVDIDMDM</sequence>
<dbReference type="Proteomes" id="UP000324800">
    <property type="component" value="Unassembled WGS sequence"/>
</dbReference>
<name>A0A5J4TJ05_9EUKA</name>